<dbReference type="PANTHER" id="PTHR13878">
    <property type="entry name" value="GULONOLACTONE OXIDASE"/>
    <property type="match status" value="1"/>
</dbReference>
<comment type="caution">
    <text evidence="5">The sequence shown here is derived from an EMBL/GenBank/DDBJ whole genome shotgun (WGS) entry which is preliminary data.</text>
</comment>
<feature type="domain" description="FAD-binding PCMH-type" evidence="4">
    <location>
        <begin position="115"/>
        <end position="302"/>
    </location>
</feature>
<dbReference type="STRING" id="177199.A0A420YB79"/>
<protein>
    <recommendedName>
        <fullName evidence="4">FAD-binding PCMH-type domain-containing protein</fullName>
    </recommendedName>
</protein>
<evidence type="ECO:0000313" key="5">
    <source>
        <dbReference type="EMBL" id="RKU45124.1"/>
    </source>
</evidence>
<dbReference type="InterPro" id="IPR050432">
    <property type="entry name" value="FAD-linked_Oxidoreductases_BP"/>
</dbReference>
<keyword evidence="3" id="KW-0732">Signal</keyword>
<evidence type="ECO:0000259" key="4">
    <source>
        <dbReference type="PROSITE" id="PS51387"/>
    </source>
</evidence>
<dbReference type="GO" id="GO:0016491">
    <property type="term" value="F:oxidoreductase activity"/>
    <property type="evidence" value="ECO:0007669"/>
    <property type="project" value="UniProtKB-KW"/>
</dbReference>
<dbReference type="Proteomes" id="UP000275385">
    <property type="component" value="Unassembled WGS sequence"/>
</dbReference>
<evidence type="ECO:0000313" key="6">
    <source>
        <dbReference type="Proteomes" id="UP000275385"/>
    </source>
</evidence>
<dbReference type="SUPFAM" id="SSF56176">
    <property type="entry name" value="FAD-binding/transporter-associated domain-like"/>
    <property type="match status" value="1"/>
</dbReference>
<dbReference type="PROSITE" id="PS51257">
    <property type="entry name" value="PROKAR_LIPOPROTEIN"/>
    <property type="match status" value="1"/>
</dbReference>
<gene>
    <name evidence="5" type="ORF">DL546_003767</name>
</gene>
<feature type="signal peptide" evidence="3">
    <location>
        <begin position="1"/>
        <end position="20"/>
    </location>
</feature>
<comment type="similarity">
    <text evidence="1">Belongs to the oxygen-dependent FAD-linked oxidoreductase family.</text>
</comment>
<dbReference type="EMBL" id="QVQW01000023">
    <property type="protein sequence ID" value="RKU45124.1"/>
    <property type="molecule type" value="Genomic_DNA"/>
</dbReference>
<name>A0A420YB79_9PEZI</name>
<reference evidence="5 6" key="1">
    <citation type="submission" date="2018-08" db="EMBL/GenBank/DDBJ databases">
        <title>Draft genome of the lignicolous fungus Coniochaeta pulveracea.</title>
        <authorList>
            <person name="Borstlap C.J."/>
            <person name="De Witt R.N."/>
            <person name="Botha A."/>
            <person name="Volschenk H."/>
        </authorList>
    </citation>
    <scope>NUCLEOTIDE SEQUENCE [LARGE SCALE GENOMIC DNA]</scope>
    <source>
        <strain evidence="5 6">CAB683</strain>
    </source>
</reference>
<dbReference type="PANTHER" id="PTHR13878:SF97">
    <property type="entry name" value="ISOAMYL ALCOHOL OXIDASE"/>
    <property type="match status" value="1"/>
</dbReference>
<evidence type="ECO:0000256" key="3">
    <source>
        <dbReference type="SAM" id="SignalP"/>
    </source>
</evidence>
<dbReference type="InterPro" id="IPR012951">
    <property type="entry name" value="BBE"/>
</dbReference>
<sequence length="581" mass="62829">MQTHIRVALTSLLLAGCAVAVPNKSVAPLVLRTWNGQQYACKTYYDDPTWPKVAEWKQLNASVDGNLEVVIPPGASCHNTFQGVRGNVSTYNAAKCAEETAKFADEQWTPTTSPSDPCSLGYYGVYVIIAKTHAHIRTGVLFAKNNGLRLVLRNTGHDFLGRSVGWGSLVINVHSFKEVTFTDKWDGPGDYKGSAVTVGAGVQGRELLRLAHAQKPPLAVVVGECPTVGVAGGLPGGGGHGPLTTLKGWAVDNALEFTVLTASGTILKANAKSNSDLFWALRGGGPGAYGVILSATYKTHLDLPSSGIVLNINSTHTNDTELFWRGIAAFNKYSNHYSNNGLYVYYVLGLGSTNLNIQPFVGFNKSATELTAVVQPLYDDLKSLGLPYDAVTKSFPTLFDLYIDLFDDEAAGNSALTGGWMFSQTDMATNNDGIIASLRNVINNWGFLIGHMWNAGHAIPPSKWNDTATHPAFRNASNKLITTIPLAGNASLAEKAKAQDRLTNVIDAGLREAGKSGAAYVNEADPFQPDWQEHFWGRENYDRLVGLKRKWDPEGTFYAVSTPGTEDWVVIEEGTRLCKKL</sequence>
<dbReference type="GO" id="GO:0071949">
    <property type="term" value="F:FAD binding"/>
    <property type="evidence" value="ECO:0007669"/>
    <property type="project" value="InterPro"/>
</dbReference>
<keyword evidence="6" id="KW-1185">Reference proteome</keyword>
<dbReference type="InterPro" id="IPR036318">
    <property type="entry name" value="FAD-bd_PCMH-like_sf"/>
</dbReference>
<dbReference type="InterPro" id="IPR016169">
    <property type="entry name" value="FAD-bd_PCMH_sub2"/>
</dbReference>
<dbReference type="Pfam" id="PF08031">
    <property type="entry name" value="BBE"/>
    <property type="match status" value="1"/>
</dbReference>
<dbReference type="Pfam" id="PF01565">
    <property type="entry name" value="FAD_binding_4"/>
    <property type="match status" value="1"/>
</dbReference>
<accession>A0A420YB79</accession>
<dbReference type="InterPro" id="IPR016166">
    <property type="entry name" value="FAD-bd_PCMH"/>
</dbReference>
<dbReference type="InterPro" id="IPR006094">
    <property type="entry name" value="Oxid_FAD_bind_N"/>
</dbReference>
<organism evidence="5 6">
    <name type="scientific">Coniochaeta pulveracea</name>
    <dbReference type="NCBI Taxonomy" id="177199"/>
    <lineage>
        <taxon>Eukaryota</taxon>
        <taxon>Fungi</taxon>
        <taxon>Dikarya</taxon>
        <taxon>Ascomycota</taxon>
        <taxon>Pezizomycotina</taxon>
        <taxon>Sordariomycetes</taxon>
        <taxon>Sordariomycetidae</taxon>
        <taxon>Coniochaetales</taxon>
        <taxon>Coniochaetaceae</taxon>
        <taxon>Coniochaeta</taxon>
    </lineage>
</organism>
<evidence type="ECO:0000256" key="2">
    <source>
        <dbReference type="ARBA" id="ARBA00023002"/>
    </source>
</evidence>
<dbReference type="AlphaFoldDB" id="A0A420YB79"/>
<dbReference type="Gene3D" id="3.30.465.10">
    <property type="match status" value="2"/>
</dbReference>
<proteinExistence type="inferred from homology"/>
<dbReference type="OrthoDB" id="9983560at2759"/>
<keyword evidence="2" id="KW-0560">Oxidoreductase</keyword>
<dbReference type="PROSITE" id="PS51387">
    <property type="entry name" value="FAD_PCMH"/>
    <property type="match status" value="1"/>
</dbReference>
<evidence type="ECO:0000256" key="1">
    <source>
        <dbReference type="ARBA" id="ARBA00005466"/>
    </source>
</evidence>
<feature type="chain" id="PRO_5019083468" description="FAD-binding PCMH-type domain-containing protein" evidence="3">
    <location>
        <begin position="21"/>
        <end position="581"/>
    </location>
</feature>